<keyword evidence="2" id="KW-0238">DNA-binding</keyword>
<evidence type="ECO:0000256" key="3">
    <source>
        <dbReference type="ARBA" id="ARBA00023163"/>
    </source>
</evidence>
<reference evidence="6 7" key="1">
    <citation type="submission" date="2024-01" db="EMBL/GenBank/DDBJ databases">
        <title>Genome assemblies of Stephania.</title>
        <authorList>
            <person name="Yang L."/>
        </authorList>
    </citation>
    <scope>NUCLEOTIDE SEQUENCE [LARGE SCALE GENOMIC DNA]</scope>
    <source>
        <strain evidence="6">JXDWG</strain>
        <tissue evidence="6">Leaf</tissue>
    </source>
</reference>
<dbReference type="EMBL" id="JBBNAG010000004">
    <property type="protein sequence ID" value="KAK9140484.1"/>
    <property type="molecule type" value="Genomic_DNA"/>
</dbReference>
<comment type="caution">
    <text evidence="6">The sequence shown here is derived from an EMBL/GenBank/DDBJ whole genome shotgun (WGS) entry which is preliminary data.</text>
</comment>
<gene>
    <name evidence="6" type="ORF">Scep_010165</name>
</gene>
<dbReference type="InterPro" id="IPR003441">
    <property type="entry name" value="NAC-dom"/>
</dbReference>
<keyword evidence="3" id="KW-0804">Transcription</keyword>
<dbReference type="InterPro" id="IPR036093">
    <property type="entry name" value="NAC_dom_sf"/>
</dbReference>
<evidence type="ECO:0000256" key="1">
    <source>
        <dbReference type="ARBA" id="ARBA00023015"/>
    </source>
</evidence>
<dbReference type="Pfam" id="PF02365">
    <property type="entry name" value="NAM"/>
    <property type="match status" value="1"/>
</dbReference>
<sequence length="306" mass="34948">MGLRDIEDTLPPGFRFAPSDEELVCHYLYDKITNKRASNDTMVEVNLHLCEPWQLPEMAKLGANEWYFFTFRDRKYSTGFRSNRATSSGYWKATGKDRAVVHPTSNAVVGMRKTLVFYNGRAPNGIKSGWVLHEFRLENGQMPPKEDWVLCRVFNKGKGDLNTTTTTKTTHAMRNDQYNASCLVSSPNLSSSSSPMVQTIMPTGHHRHPKSFLHHHSDDDMDPRFMLDLPPYSPITINIEPSQPHQLDRTYGTTYHEPISKIKNNEMNSKSGEGVLLDFLFDDSIFEDAESLDFDEMGFNERGHFG</sequence>
<protein>
    <recommendedName>
        <fullName evidence="5">NAC domain-containing protein</fullName>
    </recommendedName>
</protein>
<proteinExistence type="predicted"/>
<dbReference type="Proteomes" id="UP001419268">
    <property type="component" value="Unassembled WGS sequence"/>
</dbReference>
<feature type="domain" description="NAC" evidence="5">
    <location>
        <begin position="10"/>
        <end position="156"/>
    </location>
</feature>
<dbReference type="AlphaFoldDB" id="A0AAP0PEY7"/>
<evidence type="ECO:0000313" key="7">
    <source>
        <dbReference type="Proteomes" id="UP001419268"/>
    </source>
</evidence>
<keyword evidence="7" id="KW-1185">Reference proteome</keyword>
<name>A0AAP0PEY7_9MAGN</name>
<dbReference type="PANTHER" id="PTHR31744:SF4">
    <property type="entry name" value="NAC TRANSCRIPTION FACTOR"/>
    <property type="match status" value="1"/>
</dbReference>
<evidence type="ECO:0000256" key="4">
    <source>
        <dbReference type="ARBA" id="ARBA00023242"/>
    </source>
</evidence>
<organism evidence="6 7">
    <name type="scientific">Stephania cephalantha</name>
    <dbReference type="NCBI Taxonomy" id="152367"/>
    <lineage>
        <taxon>Eukaryota</taxon>
        <taxon>Viridiplantae</taxon>
        <taxon>Streptophyta</taxon>
        <taxon>Embryophyta</taxon>
        <taxon>Tracheophyta</taxon>
        <taxon>Spermatophyta</taxon>
        <taxon>Magnoliopsida</taxon>
        <taxon>Ranunculales</taxon>
        <taxon>Menispermaceae</taxon>
        <taxon>Menispermoideae</taxon>
        <taxon>Cissampelideae</taxon>
        <taxon>Stephania</taxon>
    </lineage>
</organism>
<dbReference type="GO" id="GO:0006355">
    <property type="term" value="P:regulation of DNA-templated transcription"/>
    <property type="evidence" value="ECO:0007669"/>
    <property type="project" value="InterPro"/>
</dbReference>
<dbReference type="Gene3D" id="2.170.150.80">
    <property type="entry name" value="NAC domain"/>
    <property type="match status" value="1"/>
</dbReference>
<keyword evidence="4" id="KW-0539">Nucleus</keyword>
<dbReference type="PROSITE" id="PS51005">
    <property type="entry name" value="NAC"/>
    <property type="match status" value="1"/>
</dbReference>
<accession>A0AAP0PEY7</accession>
<dbReference type="SUPFAM" id="SSF101941">
    <property type="entry name" value="NAC domain"/>
    <property type="match status" value="1"/>
</dbReference>
<evidence type="ECO:0000256" key="2">
    <source>
        <dbReference type="ARBA" id="ARBA00023125"/>
    </source>
</evidence>
<evidence type="ECO:0000313" key="6">
    <source>
        <dbReference type="EMBL" id="KAK9140484.1"/>
    </source>
</evidence>
<evidence type="ECO:0000259" key="5">
    <source>
        <dbReference type="PROSITE" id="PS51005"/>
    </source>
</evidence>
<dbReference type="PANTHER" id="PTHR31744">
    <property type="entry name" value="PROTEIN CUP-SHAPED COTYLEDON 2-RELATED"/>
    <property type="match status" value="1"/>
</dbReference>
<dbReference type="GO" id="GO:0003677">
    <property type="term" value="F:DNA binding"/>
    <property type="evidence" value="ECO:0007669"/>
    <property type="project" value="UniProtKB-KW"/>
</dbReference>
<keyword evidence="1" id="KW-0805">Transcription regulation</keyword>